<protein>
    <submittedName>
        <fullName evidence="2">Type II secretory pathway, pseudopilin PulG</fullName>
    </submittedName>
</protein>
<organism evidence="2 3">
    <name type="scientific">Olleya namhaensis</name>
    <dbReference type="NCBI Taxonomy" id="1144750"/>
    <lineage>
        <taxon>Bacteria</taxon>
        <taxon>Pseudomonadati</taxon>
        <taxon>Bacteroidota</taxon>
        <taxon>Flavobacteriia</taxon>
        <taxon>Flavobacteriales</taxon>
        <taxon>Flavobacteriaceae</taxon>
    </lineage>
</organism>
<feature type="transmembrane region" description="Helical" evidence="1">
    <location>
        <begin position="12"/>
        <end position="36"/>
    </location>
</feature>
<keyword evidence="1" id="KW-1133">Transmembrane helix</keyword>
<keyword evidence="3" id="KW-1185">Reference proteome</keyword>
<dbReference type="Proteomes" id="UP000199559">
    <property type="component" value="Unassembled WGS sequence"/>
</dbReference>
<keyword evidence="1" id="KW-0812">Transmembrane</keyword>
<dbReference type="AlphaFoldDB" id="A0A1I3MT48"/>
<dbReference type="RefSeq" id="WP_143067791.1">
    <property type="nucleotide sequence ID" value="NZ_FORM01000003.1"/>
</dbReference>
<gene>
    <name evidence="2" type="ORF">SAMN05443431_103292</name>
</gene>
<name>A0A1I3MT48_9FLAO</name>
<dbReference type="InterPro" id="IPR012902">
    <property type="entry name" value="N_methyl_site"/>
</dbReference>
<sequence>MKQNSKTKAFTLSEMIIVLILTSIVVGLAFSVLSLVQKHMSSIQENYNNTTVLNKLETALWLDFNRYNRIVFDTLENELKFVTALDSVSYKFHENYIIKGQDTFNITLENKVFYFVTETVEDGRIDALKLETTKVLQNQQLFVFKQNDASTFMK</sequence>
<reference evidence="3" key="1">
    <citation type="submission" date="2016-10" db="EMBL/GenBank/DDBJ databases">
        <authorList>
            <person name="Varghese N."/>
            <person name="Submissions S."/>
        </authorList>
    </citation>
    <scope>NUCLEOTIDE SEQUENCE [LARGE SCALE GENOMIC DNA]</scope>
    <source>
        <strain evidence="3">DSM 28881</strain>
    </source>
</reference>
<keyword evidence="1" id="KW-0472">Membrane</keyword>
<dbReference type="EMBL" id="FORM01000003">
    <property type="protein sequence ID" value="SFJ00102.1"/>
    <property type="molecule type" value="Genomic_DNA"/>
</dbReference>
<dbReference type="Pfam" id="PF07963">
    <property type="entry name" value="N_methyl"/>
    <property type="match status" value="1"/>
</dbReference>
<accession>A0A1I3MT48</accession>
<proteinExistence type="predicted"/>
<evidence type="ECO:0000313" key="3">
    <source>
        <dbReference type="Proteomes" id="UP000199559"/>
    </source>
</evidence>
<evidence type="ECO:0000256" key="1">
    <source>
        <dbReference type="SAM" id="Phobius"/>
    </source>
</evidence>
<evidence type="ECO:0000313" key="2">
    <source>
        <dbReference type="EMBL" id="SFJ00102.1"/>
    </source>
</evidence>
<dbReference type="STRING" id="1144750.SAMN05443431_103292"/>